<protein>
    <submittedName>
        <fullName evidence="1">Trypsin-like peptidase domain-containing protein</fullName>
    </submittedName>
</protein>
<gene>
    <name evidence="1" type="ORF">H6G24_27400</name>
</gene>
<proteinExistence type="predicted"/>
<dbReference type="InterPro" id="IPR043504">
    <property type="entry name" value="Peptidase_S1_PA_chymotrypsin"/>
</dbReference>
<comment type="caution">
    <text evidence="1">The sequence shown here is derived from an EMBL/GenBank/DDBJ whole genome shotgun (WGS) entry which is preliminary data.</text>
</comment>
<evidence type="ECO:0000313" key="1">
    <source>
        <dbReference type="EMBL" id="MBD2199164.1"/>
    </source>
</evidence>
<reference evidence="1 2" key="1">
    <citation type="journal article" date="2020" name="ISME J.">
        <title>Comparative genomics reveals insights into cyanobacterial evolution and habitat adaptation.</title>
        <authorList>
            <person name="Chen M.Y."/>
            <person name="Teng W.K."/>
            <person name="Zhao L."/>
            <person name="Hu C.X."/>
            <person name="Zhou Y.K."/>
            <person name="Han B.P."/>
            <person name="Song L.R."/>
            <person name="Shu W.S."/>
        </authorList>
    </citation>
    <scope>NUCLEOTIDE SEQUENCE [LARGE SCALE GENOMIC DNA]</scope>
    <source>
        <strain evidence="1 2">FACHB-288</strain>
    </source>
</reference>
<keyword evidence="2" id="KW-1185">Reference proteome</keyword>
<dbReference type="SUPFAM" id="SSF50494">
    <property type="entry name" value="Trypsin-like serine proteases"/>
    <property type="match status" value="1"/>
</dbReference>
<dbReference type="InterPro" id="IPR009003">
    <property type="entry name" value="Peptidase_S1_PA"/>
</dbReference>
<name>A0ABR8AHE9_9CYAN</name>
<dbReference type="PANTHER" id="PTHR43019">
    <property type="entry name" value="SERINE ENDOPROTEASE DEGS"/>
    <property type="match status" value="1"/>
</dbReference>
<dbReference type="Gene3D" id="2.40.10.10">
    <property type="entry name" value="Trypsin-like serine proteases"/>
    <property type="match status" value="2"/>
</dbReference>
<accession>A0ABR8AHE9</accession>
<sequence length="314" mass="33730">MKYQDNLAAILAGTTVVSAIVIMQPVAAFAMTGEEINNIAREVTVLIKGEQGHGSGVIISQENNTYHVLTAYHVVAQRDNYKVVTADKKAYQLTKITRLPNVDMAVVQFSSNQNYKVAKIANSQQAVVGNSVFISGWPAPGSTKQLVRQFTSGQISGTLDQPIEGYQMIYTNVTRKGMSGGPVFDGGGRVVGIHGLGDTEDPDLLTRQGQLSPDTAQNIASLIKPGFNYAIPINTFLTLAAQQKLDLALKLDSQKAPNTAVAYTPSAQPDSRDVIDDVNNVLADVNQGINVINQTTGTINEGTNAINRLLNIFR</sequence>
<dbReference type="EMBL" id="JACJQH010000054">
    <property type="protein sequence ID" value="MBD2199164.1"/>
    <property type="molecule type" value="Genomic_DNA"/>
</dbReference>
<organism evidence="1 2">
    <name type="scientific">Calothrix parietina FACHB-288</name>
    <dbReference type="NCBI Taxonomy" id="2692896"/>
    <lineage>
        <taxon>Bacteria</taxon>
        <taxon>Bacillati</taxon>
        <taxon>Cyanobacteriota</taxon>
        <taxon>Cyanophyceae</taxon>
        <taxon>Nostocales</taxon>
        <taxon>Calotrichaceae</taxon>
        <taxon>Calothrix</taxon>
    </lineage>
</organism>
<evidence type="ECO:0000313" key="2">
    <source>
        <dbReference type="Proteomes" id="UP000658514"/>
    </source>
</evidence>
<dbReference type="Proteomes" id="UP000658514">
    <property type="component" value="Unassembled WGS sequence"/>
</dbReference>
<dbReference type="Pfam" id="PF13365">
    <property type="entry name" value="Trypsin_2"/>
    <property type="match status" value="1"/>
</dbReference>
<dbReference type="PANTHER" id="PTHR43019:SF23">
    <property type="entry name" value="PROTEASE DO-LIKE 5, CHLOROPLASTIC"/>
    <property type="match status" value="1"/>
</dbReference>
<dbReference type="RefSeq" id="WP_190548217.1">
    <property type="nucleotide sequence ID" value="NZ_CAWPNO010000089.1"/>
</dbReference>